<gene>
    <name evidence="1" type="ORF">R2E43_00300</name>
</gene>
<reference evidence="1" key="1">
    <citation type="submission" date="2023-10" db="EMBL/GenBank/DDBJ databases">
        <title>The genome sequence of Streptomyces violaceoruber CGMCC 4.1801.</title>
        <authorList>
            <person name="Mo P."/>
        </authorList>
    </citation>
    <scope>NUCLEOTIDE SEQUENCE</scope>
    <source>
        <strain evidence="1">CGMCC 4.1801</strain>
    </source>
</reference>
<proteinExistence type="predicted"/>
<dbReference type="Proteomes" id="UP001303608">
    <property type="component" value="Chromosome"/>
</dbReference>
<protein>
    <submittedName>
        <fullName evidence="1">Transposase</fullName>
    </submittedName>
</protein>
<organism evidence="1 2">
    <name type="scientific">Streptomyces violaceoruber</name>
    <dbReference type="NCBI Taxonomy" id="1935"/>
    <lineage>
        <taxon>Bacteria</taxon>
        <taxon>Bacillati</taxon>
        <taxon>Actinomycetota</taxon>
        <taxon>Actinomycetes</taxon>
        <taxon>Kitasatosporales</taxon>
        <taxon>Streptomycetaceae</taxon>
        <taxon>Streptomyces</taxon>
        <taxon>Streptomyces violaceoruber group</taxon>
    </lineage>
</organism>
<evidence type="ECO:0000313" key="1">
    <source>
        <dbReference type="EMBL" id="WOY95963.1"/>
    </source>
</evidence>
<evidence type="ECO:0000313" key="2">
    <source>
        <dbReference type="Proteomes" id="UP001303608"/>
    </source>
</evidence>
<keyword evidence="2" id="KW-1185">Reference proteome</keyword>
<sequence length="406" mass="44543">MPVHHPGPEPWACGPSGADADFTGFVDDVFGCLPRRDQRRWAGAYLHGLLTVQGKKTIQRMARAATTAPGASPALQQFISASPWDWNDARAALARKAAAHLPNDAWTIGVVLAEKRGEHTVGVHRRFVAETGRTLNCQVGIGLFLTSATASVPVDWQLLLDENWSGDPRRRLRARIPSTVGAQPVWAHVLDLCDRLASLRLSASAPLVVDRRAATDTARLALHLALRERDFLIEVRPDQRVLPVGRTDRGTRVGHLGQQPVSAHQHLRGIGTRHPFAVAEGPHGRARHVDVSRSLVRLPGALGVGALGAFRLLAEHSPGRRRATRYWITNLVDRRVDQLLALLQRPDLTRVALQRLQDDFGLLDFEGRSFPGWHHHMTMASAAGVYSHLTRDAHRGALTLARTAGT</sequence>
<dbReference type="EMBL" id="CP137734">
    <property type="protein sequence ID" value="WOY95963.1"/>
    <property type="molecule type" value="Genomic_DNA"/>
</dbReference>
<accession>A0ACD4WKK1</accession>
<name>A0ACD4WKK1_STRVN</name>